<feature type="compositionally biased region" description="Low complexity" evidence="4">
    <location>
        <begin position="17"/>
        <end position="43"/>
    </location>
</feature>
<evidence type="ECO:0000313" key="6">
    <source>
        <dbReference type="EMBL" id="KIW29091.1"/>
    </source>
</evidence>
<sequence length="1195" mass="133941">MAPSKPGGKRHKLHQWLSSHGSTSSSSQTLLPSTPVTPQSTTSTTLTTAAHDFHNRVFSFLSQQDRDTIRQHSVTNAIHVDEIVQQTLTVARQTQTICQSKRWAVAFRGRTVVLREKADNIVEWLDRFKQVGDIVSNVDPVHVGLPWAGIRLLLEAAVSEHGQMEALVLGLEMTLYLSKRLEVYMTYLTAIPPGQARANFESCLVEFHALVLRFLARAIRIYQKGSFARGFDAFLRVEDVSTFEDECNKLANRAETEARNCDRQNLGMIQKQLEDLRIIHSSVQQLQAKVDLSKLPVATGAAFNSYQDELDARCHPDTRVDILRGIYTWADDINAETIFWINGMAGTGKSTISRTVAQTFSGRGQLGASFFFKRGEPDRENARLFYPTIAHELVCQIPGLSPFVQKAVEDDPRIADRALKEQFEKLVFQPLTHISPIQTAFVLVIDALDECSREGDIRIIISQLARTRELNTIRFRVFLTSRPELSIRLGFARINTSTHRDIVLQDIPPATIEHDVSVYLRDEFARIRGDHGIDLPSSQFFAPDWPGTQALNTLTQLAVPLFIVAATICRFVGELKGSPNPLKRLSQILNQPIGQKPQLELTYLPIISQILVGDEDAKEKEERWDDFRRIIGSIVLLADPLSATSLARLLDVQMMEVDCQLRSLHSVLWIRDYDAPIHLLHLSFREFLTKKVPSDTGRPFQIDECDSHGYLADKCLALLKSSTGLRKDICQLGDPGSLRTEIDAALIKRCIPQHLQYACRYWVYHAKQSGHRIRDKGDIDRFLQQHFFHWLECLSLLGRISDSIRLIDTLQSLVAENNSEISAFLEDARRFVLTFHFILSHAPLQVYGSGWHFSPLQSRVRSFCKEQRLENIEVRGGLPEQWSACLQTLEGHSSWVNNVVFSPDGSRVASGSYDKTVRVWDVQTGECQRTLEGHSRSVNNVVFSPDGSRVASGSDDETTGECQCTLKGHSGWVRDVVFSPDGSRVASGSDDETVRVWDVQTGECQRTLEGHSSLVNNVVFSPDGSRVASGSDDKTVRVWDVQTGECQHTLEGHSDWVRDVVFSPDGSRVVSGSDDNTVRVWDLQTGAAMLCYQTDTYSNHVEFSDSGSNILINGQVVTIPRNSPPATVAALSSSSNSVSDGELRIIGDWIMWTSRRILWLPPEYRPGSWVSKSDSLIIGSSSGRVIFVDRNRVAL</sequence>
<dbReference type="InterPro" id="IPR027417">
    <property type="entry name" value="P-loop_NTPase"/>
</dbReference>
<dbReference type="GeneID" id="27344125"/>
<dbReference type="OrthoDB" id="674604at2759"/>
<name>A0A0D1ZMB8_9EURO</name>
<organism evidence="6 7">
    <name type="scientific">Cladophialophora immunda</name>
    <dbReference type="NCBI Taxonomy" id="569365"/>
    <lineage>
        <taxon>Eukaryota</taxon>
        <taxon>Fungi</taxon>
        <taxon>Dikarya</taxon>
        <taxon>Ascomycota</taxon>
        <taxon>Pezizomycotina</taxon>
        <taxon>Eurotiomycetes</taxon>
        <taxon>Chaetothyriomycetidae</taxon>
        <taxon>Chaetothyriales</taxon>
        <taxon>Herpotrichiellaceae</taxon>
        <taxon>Cladophialophora</taxon>
    </lineage>
</organism>
<dbReference type="PANTHER" id="PTHR19848:SF8">
    <property type="entry name" value="F-BOX AND WD REPEAT DOMAIN CONTAINING 7"/>
    <property type="match status" value="1"/>
</dbReference>
<feature type="repeat" description="WD" evidence="3">
    <location>
        <begin position="966"/>
        <end position="1007"/>
    </location>
</feature>
<feature type="domain" description="NACHT" evidence="5">
    <location>
        <begin position="337"/>
        <end position="483"/>
    </location>
</feature>
<dbReference type="PROSITE" id="PS00678">
    <property type="entry name" value="WD_REPEATS_1"/>
    <property type="match status" value="4"/>
</dbReference>
<dbReference type="InterPro" id="IPR056125">
    <property type="entry name" value="DUF7708"/>
</dbReference>
<evidence type="ECO:0000256" key="4">
    <source>
        <dbReference type="SAM" id="MobiDB-lite"/>
    </source>
</evidence>
<dbReference type="EMBL" id="KN847042">
    <property type="protein sequence ID" value="KIW29091.1"/>
    <property type="molecule type" value="Genomic_DNA"/>
</dbReference>
<dbReference type="Pfam" id="PF00400">
    <property type="entry name" value="WD40"/>
    <property type="match status" value="5"/>
</dbReference>
<dbReference type="InterPro" id="IPR001680">
    <property type="entry name" value="WD40_rpt"/>
</dbReference>
<dbReference type="PRINTS" id="PR00320">
    <property type="entry name" value="GPROTEINBRPT"/>
</dbReference>
<keyword evidence="2" id="KW-0677">Repeat</keyword>
<accession>A0A0D1ZMB8</accession>
<gene>
    <name evidence="6" type="ORF">PV07_04931</name>
</gene>
<evidence type="ECO:0000256" key="1">
    <source>
        <dbReference type="ARBA" id="ARBA00022574"/>
    </source>
</evidence>
<dbReference type="InterPro" id="IPR036322">
    <property type="entry name" value="WD40_repeat_dom_sf"/>
</dbReference>
<dbReference type="Pfam" id="PF24883">
    <property type="entry name" value="NPHP3_N"/>
    <property type="match status" value="1"/>
</dbReference>
<evidence type="ECO:0000259" key="5">
    <source>
        <dbReference type="PROSITE" id="PS50837"/>
    </source>
</evidence>
<feature type="repeat" description="WD" evidence="3">
    <location>
        <begin position="931"/>
        <end position="958"/>
    </location>
</feature>
<feature type="repeat" description="WD" evidence="3">
    <location>
        <begin position="889"/>
        <end position="930"/>
    </location>
</feature>
<dbReference type="InterPro" id="IPR056884">
    <property type="entry name" value="NPHP3-like_N"/>
</dbReference>
<evidence type="ECO:0000256" key="3">
    <source>
        <dbReference type="PROSITE-ProRule" id="PRU00221"/>
    </source>
</evidence>
<protein>
    <recommendedName>
        <fullName evidence="5">NACHT domain-containing protein</fullName>
    </recommendedName>
</protein>
<feature type="repeat" description="WD" evidence="3">
    <location>
        <begin position="1008"/>
        <end position="1049"/>
    </location>
</feature>
<dbReference type="STRING" id="569365.A0A0D1ZMB8"/>
<keyword evidence="1 3" id="KW-0853">WD repeat</keyword>
<feature type="repeat" description="WD" evidence="3">
    <location>
        <begin position="1050"/>
        <end position="1091"/>
    </location>
</feature>
<dbReference type="Proteomes" id="UP000054466">
    <property type="component" value="Unassembled WGS sequence"/>
</dbReference>
<proteinExistence type="predicted"/>
<dbReference type="RefSeq" id="XP_016249307.1">
    <property type="nucleotide sequence ID" value="XM_016391788.1"/>
</dbReference>
<dbReference type="SUPFAM" id="SSF50978">
    <property type="entry name" value="WD40 repeat-like"/>
    <property type="match status" value="1"/>
</dbReference>
<dbReference type="SMART" id="SM00320">
    <property type="entry name" value="WD40"/>
    <property type="match status" value="5"/>
</dbReference>
<dbReference type="PROSITE" id="PS50294">
    <property type="entry name" value="WD_REPEATS_REGION"/>
    <property type="match status" value="5"/>
</dbReference>
<dbReference type="PANTHER" id="PTHR19848">
    <property type="entry name" value="WD40 REPEAT PROTEIN"/>
    <property type="match status" value="1"/>
</dbReference>
<feature type="region of interest" description="Disordered" evidence="4">
    <location>
        <begin position="1"/>
        <end position="43"/>
    </location>
</feature>
<dbReference type="HOGENOM" id="CLU_000288_6_16_1"/>
<dbReference type="Gene3D" id="2.130.10.10">
    <property type="entry name" value="YVTN repeat-like/Quinoprotein amine dehydrogenase"/>
    <property type="match status" value="3"/>
</dbReference>
<dbReference type="InterPro" id="IPR007111">
    <property type="entry name" value="NACHT_NTPase"/>
</dbReference>
<dbReference type="SUPFAM" id="SSF52540">
    <property type="entry name" value="P-loop containing nucleoside triphosphate hydrolases"/>
    <property type="match status" value="1"/>
</dbReference>
<dbReference type="PROSITE" id="PS50837">
    <property type="entry name" value="NACHT"/>
    <property type="match status" value="1"/>
</dbReference>
<dbReference type="Gene3D" id="3.40.50.300">
    <property type="entry name" value="P-loop containing nucleotide triphosphate hydrolases"/>
    <property type="match status" value="1"/>
</dbReference>
<evidence type="ECO:0000313" key="7">
    <source>
        <dbReference type="Proteomes" id="UP000054466"/>
    </source>
</evidence>
<evidence type="ECO:0000256" key="2">
    <source>
        <dbReference type="ARBA" id="ARBA00022737"/>
    </source>
</evidence>
<reference evidence="6 7" key="1">
    <citation type="submission" date="2015-01" db="EMBL/GenBank/DDBJ databases">
        <title>The Genome Sequence of Cladophialophora immunda CBS83496.</title>
        <authorList>
            <consortium name="The Broad Institute Genomics Platform"/>
            <person name="Cuomo C."/>
            <person name="de Hoog S."/>
            <person name="Gorbushina A."/>
            <person name="Stielow B."/>
            <person name="Teixiera M."/>
            <person name="Abouelleil A."/>
            <person name="Chapman S.B."/>
            <person name="Priest M."/>
            <person name="Young S.K."/>
            <person name="Wortman J."/>
            <person name="Nusbaum C."/>
            <person name="Birren B."/>
        </authorList>
    </citation>
    <scope>NUCLEOTIDE SEQUENCE [LARGE SCALE GENOMIC DNA]</scope>
    <source>
        <strain evidence="6 7">CBS 83496</strain>
    </source>
</reference>
<dbReference type="Pfam" id="PF24809">
    <property type="entry name" value="DUF7708"/>
    <property type="match status" value="1"/>
</dbReference>
<dbReference type="VEuPathDB" id="FungiDB:PV07_04931"/>
<dbReference type="CDD" id="cd00200">
    <property type="entry name" value="WD40"/>
    <property type="match status" value="1"/>
</dbReference>
<dbReference type="InterPro" id="IPR020472">
    <property type="entry name" value="WD40_PAC1"/>
</dbReference>
<dbReference type="AlphaFoldDB" id="A0A0D1ZMB8"/>
<dbReference type="InterPro" id="IPR015943">
    <property type="entry name" value="WD40/YVTN_repeat-like_dom_sf"/>
</dbReference>
<dbReference type="PROSITE" id="PS50082">
    <property type="entry name" value="WD_REPEATS_2"/>
    <property type="match status" value="5"/>
</dbReference>
<keyword evidence="7" id="KW-1185">Reference proteome</keyword>
<dbReference type="InterPro" id="IPR019775">
    <property type="entry name" value="WD40_repeat_CS"/>
</dbReference>